<dbReference type="InterPro" id="IPR028098">
    <property type="entry name" value="Glyco_trans_4-like_N"/>
</dbReference>
<keyword evidence="2" id="KW-0808">Transferase</keyword>
<evidence type="ECO:0000259" key="1">
    <source>
        <dbReference type="Pfam" id="PF13439"/>
    </source>
</evidence>
<dbReference type="STRING" id="112903.SAMN04490178_104165"/>
<name>A0A1H8S3D1_9FIRM</name>
<dbReference type="CDD" id="cd03801">
    <property type="entry name" value="GT4_PimA-like"/>
    <property type="match status" value="1"/>
</dbReference>
<evidence type="ECO:0000313" key="2">
    <source>
        <dbReference type="EMBL" id="SEO72683.1"/>
    </source>
</evidence>
<proteinExistence type="predicted"/>
<feature type="domain" description="Glycosyltransferase subfamily 4-like N-terminal" evidence="1">
    <location>
        <begin position="18"/>
        <end position="167"/>
    </location>
</feature>
<accession>A0A1H8S3D1</accession>
<keyword evidence="3" id="KW-1185">Reference proteome</keyword>
<sequence length="359" mass="39381">MGRTKSIKVLQMNSMNMWGGGEVHVLLLCKQLLALGDSVVLACRSGSAIDQRAKEEQIPVLNLPLKGAIDIKSAWRIANYCREHSVDIIHAHNGRDYWIAVLAKCFYPNLKVIITRHILSPLKETLLHRWLYKKIDRVISVSQAVKSRISVFPSEKITVIHNGIDINVFYAAKPGMLGKELNLSPATKIVGMVGRVHPSKGHATFLESIPAIVSQCPDVVFVIVGDGEYVTQLKKTNAPVHFLGKRNNIPEIMKDLDVFVMASLNEPFGLVTVEAMAAGAVVVAANSGGTAEIITDEETGLLVPPQDPEKLAQAVIRGLSNTELAVRLKAGGIQHAKKYDIQEMVTKTRNVYESARDNL</sequence>
<organism evidence="2 3">
    <name type="scientific">Propionispora vibrioides</name>
    <dbReference type="NCBI Taxonomy" id="112903"/>
    <lineage>
        <taxon>Bacteria</taxon>
        <taxon>Bacillati</taxon>
        <taxon>Bacillota</taxon>
        <taxon>Negativicutes</taxon>
        <taxon>Selenomonadales</taxon>
        <taxon>Sporomusaceae</taxon>
        <taxon>Propionispora</taxon>
    </lineage>
</organism>
<dbReference type="PANTHER" id="PTHR12526">
    <property type="entry name" value="GLYCOSYLTRANSFERASE"/>
    <property type="match status" value="1"/>
</dbReference>
<dbReference type="Pfam" id="PF13439">
    <property type="entry name" value="Glyco_transf_4"/>
    <property type="match status" value="1"/>
</dbReference>
<dbReference type="Pfam" id="PF13692">
    <property type="entry name" value="Glyco_trans_1_4"/>
    <property type="match status" value="1"/>
</dbReference>
<dbReference type="GO" id="GO:0016757">
    <property type="term" value="F:glycosyltransferase activity"/>
    <property type="evidence" value="ECO:0007669"/>
    <property type="project" value="TreeGrafter"/>
</dbReference>
<reference evidence="2 3" key="1">
    <citation type="submission" date="2016-10" db="EMBL/GenBank/DDBJ databases">
        <authorList>
            <person name="de Groot N.N."/>
        </authorList>
    </citation>
    <scope>NUCLEOTIDE SEQUENCE [LARGE SCALE GENOMIC DNA]</scope>
    <source>
        <strain evidence="2 3">DSM 13305</strain>
    </source>
</reference>
<dbReference type="Gene3D" id="3.40.50.2000">
    <property type="entry name" value="Glycogen Phosphorylase B"/>
    <property type="match status" value="2"/>
</dbReference>
<dbReference type="SUPFAM" id="SSF53756">
    <property type="entry name" value="UDP-Glycosyltransferase/glycogen phosphorylase"/>
    <property type="match status" value="1"/>
</dbReference>
<dbReference type="EMBL" id="FODY01000004">
    <property type="protein sequence ID" value="SEO72683.1"/>
    <property type="molecule type" value="Genomic_DNA"/>
</dbReference>
<evidence type="ECO:0000313" key="3">
    <source>
        <dbReference type="Proteomes" id="UP000198847"/>
    </source>
</evidence>
<dbReference type="Proteomes" id="UP000198847">
    <property type="component" value="Unassembled WGS sequence"/>
</dbReference>
<gene>
    <name evidence="2" type="ORF">SAMN04490178_104165</name>
</gene>
<dbReference type="PANTHER" id="PTHR12526:SF638">
    <property type="entry name" value="SPORE COAT PROTEIN SA"/>
    <property type="match status" value="1"/>
</dbReference>
<protein>
    <submittedName>
        <fullName evidence="2">Glycosyltransferase involved in cell wall bisynthesis</fullName>
    </submittedName>
</protein>
<dbReference type="AlphaFoldDB" id="A0A1H8S3D1"/>